<keyword evidence="3" id="KW-1185">Reference proteome</keyword>
<feature type="domain" description="HTH arsR-type" evidence="1">
    <location>
        <begin position="1"/>
        <end position="95"/>
    </location>
</feature>
<dbReference type="SMART" id="SM00418">
    <property type="entry name" value="HTH_ARSR"/>
    <property type="match status" value="1"/>
</dbReference>
<dbReference type="PANTHER" id="PTHR38600">
    <property type="entry name" value="TRANSCRIPTIONAL REGULATORY PROTEIN"/>
    <property type="match status" value="1"/>
</dbReference>
<dbReference type="InterPro" id="IPR011991">
    <property type="entry name" value="ArsR-like_HTH"/>
</dbReference>
<dbReference type="CDD" id="cd00090">
    <property type="entry name" value="HTH_ARSR"/>
    <property type="match status" value="1"/>
</dbReference>
<dbReference type="Pfam" id="PF12840">
    <property type="entry name" value="HTH_20"/>
    <property type="match status" value="1"/>
</dbReference>
<dbReference type="EMBL" id="JAQQKW010000009">
    <property type="protein sequence ID" value="MDC7695454.1"/>
    <property type="molecule type" value="Genomic_DNA"/>
</dbReference>
<dbReference type="PRINTS" id="PR00778">
    <property type="entry name" value="HTHARSR"/>
</dbReference>
<reference evidence="2 3" key="1">
    <citation type="submission" date="2023-01" db="EMBL/GenBank/DDBJ databases">
        <title>Novel species of the genus Asticcacaulis isolated from rivers.</title>
        <authorList>
            <person name="Lu H."/>
        </authorList>
    </citation>
    <scope>NUCLEOTIDE SEQUENCE [LARGE SCALE GENOMIC DNA]</scope>
    <source>
        <strain evidence="2 3">DXS10W</strain>
    </source>
</reference>
<organism evidence="2 3">
    <name type="scientific">Asticcacaulis currens</name>
    <dbReference type="NCBI Taxonomy" id="2984210"/>
    <lineage>
        <taxon>Bacteria</taxon>
        <taxon>Pseudomonadati</taxon>
        <taxon>Pseudomonadota</taxon>
        <taxon>Alphaproteobacteria</taxon>
        <taxon>Caulobacterales</taxon>
        <taxon>Caulobacteraceae</taxon>
        <taxon>Asticcacaulis</taxon>
    </lineage>
</organism>
<sequence length="118" mass="13283">MAQYSSARLDASFAALSDPTRRGVLEQLGRADASITDLADRFHMTLTGMKKHISLLEKAGFVTTEKAGRVRTCRLGHERMAEEVAWIENYRRLWDARFEALDQVVAELKQKEADNDAG</sequence>
<dbReference type="RefSeq" id="WP_272742121.1">
    <property type="nucleotide sequence ID" value="NZ_JAQQKW010000009.1"/>
</dbReference>
<dbReference type="PROSITE" id="PS50987">
    <property type="entry name" value="HTH_ARSR_2"/>
    <property type="match status" value="1"/>
</dbReference>
<evidence type="ECO:0000313" key="3">
    <source>
        <dbReference type="Proteomes" id="UP001216595"/>
    </source>
</evidence>
<proteinExistence type="predicted"/>
<protein>
    <submittedName>
        <fullName evidence="2">Metalloregulator ArsR/SmtB family transcription factor</fullName>
    </submittedName>
</protein>
<comment type="caution">
    <text evidence="2">The sequence shown here is derived from an EMBL/GenBank/DDBJ whole genome shotgun (WGS) entry which is preliminary data.</text>
</comment>
<name>A0ABT5IH47_9CAUL</name>
<evidence type="ECO:0000313" key="2">
    <source>
        <dbReference type="EMBL" id="MDC7695454.1"/>
    </source>
</evidence>
<dbReference type="InterPro" id="IPR036388">
    <property type="entry name" value="WH-like_DNA-bd_sf"/>
</dbReference>
<accession>A0ABT5IH47</accession>
<dbReference type="SUPFAM" id="SSF46785">
    <property type="entry name" value="Winged helix' DNA-binding domain"/>
    <property type="match status" value="1"/>
</dbReference>
<dbReference type="Proteomes" id="UP001216595">
    <property type="component" value="Unassembled WGS sequence"/>
</dbReference>
<dbReference type="NCBIfam" id="NF033788">
    <property type="entry name" value="HTH_metalloreg"/>
    <property type="match status" value="1"/>
</dbReference>
<dbReference type="PANTHER" id="PTHR38600:SF2">
    <property type="entry name" value="SLL0088 PROTEIN"/>
    <property type="match status" value="1"/>
</dbReference>
<dbReference type="Gene3D" id="1.10.10.10">
    <property type="entry name" value="Winged helix-like DNA-binding domain superfamily/Winged helix DNA-binding domain"/>
    <property type="match status" value="1"/>
</dbReference>
<gene>
    <name evidence="2" type="ORF">PQU94_14325</name>
</gene>
<dbReference type="InterPro" id="IPR001845">
    <property type="entry name" value="HTH_ArsR_DNA-bd_dom"/>
</dbReference>
<dbReference type="InterPro" id="IPR036390">
    <property type="entry name" value="WH_DNA-bd_sf"/>
</dbReference>
<evidence type="ECO:0000259" key="1">
    <source>
        <dbReference type="PROSITE" id="PS50987"/>
    </source>
</evidence>